<gene>
    <name evidence="2" type="ORF">JFP838_03225</name>
</gene>
<name>A0A127EFT1_CLOPF</name>
<sequence>MYHVDIVLVDSIWGNPLIGIEIDGITHKNEEQILRDTFKDAIFSENNIPLIRIPINEISNKNYIIYSINEKLRYVNRACPKCGRKMILQKNSGIGENFLGCTNYS</sequence>
<evidence type="ECO:0000313" key="3">
    <source>
        <dbReference type="Proteomes" id="UP000070260"/>
    </source>
</evidence>
<dbReference type="Gene3D" id="3.40.960.10">
    <property type="entry name" value="VSR Endonuclease"/>
    <property type="match status" value="1"/>
</dbReference>
<protein>
    <recommendedName>
        <fullName evidence="1">DUF2726 domain-containing protein</fullName>
    </recommendedName>
</protein>
<accession>A0A127EFT1</accession>
<dbReference type="RefSeq" id="WP_061426495.1">
    <property type="nucleotide sequence ID" value="NZ_CATNZO010000001.1"/>
</dbReference>
<evidence type="ECO:0000259" key="1">
    <source>
        <dbReference type="Pfam" id="PF10881"/>
    </source>
</evidence>
<dbReference type="AlphaFoldDB" id="A0A127EFT1"/>
<dbReference type="Pfam" id="PF10881">
    <property type="entry name" value="DUF2726"/>
    <property type="match status" value="1"/>
</dbReference>
<organism evidence="2 3">
    <name type="scientific">Clostridium perfringens</name>
    <dbReference type="NCBI Taxonomy" id="1502"/>
    <lineage>
        <taxon>Bacteria</taxon>
        <taxon>Bacillati</taxon>
        <taxon>Bacillota</taxon>
        <taxon>Clostridia</taxon>
        <taxon>Eubacteriales</taxon>
        <taxon>Clostridiaceae</taxon>
        <taxon>Clostridium</taxon>
    </lineage>
</organism>
<dbReference type="PATRIC" id="fig|1502.177.peg.632"/>
<reference evidence="2 3" key="1">
    <citation type="journal article" date="2016" name="PLoS ONE">
        <title>Plasmid Characterization and Chromosome Analysis of Two netF+ Clostridium perfringens Isolates Associated with Foal and Canine Necrotizing Enteritis.</title>
        <authorList>
            <person name="Mehdizadeh Gohari I."/>
            <person name="Kropinski A.M."/>
            <person name="Weese S.J."/>
            <person name="Parreira V.R."/>
            <person name="Whitehead A.E."/>
            <person name="Boerlin P."/>
            <person name="Prescott J.F."/>
        </authorList>
    </citation>
    <scope>NUCLEOTIDE SEQUENCE [LARGE SCALE GENOMIC DNA]</scope>
    <source>
        <strain evidence="2 3">JP838</strain>
    </source>
</reference>
<dbReference type="EMBL" id="CP010994">
    <property type="protein sequence ID" value="AMN34803.1"/>
    <property type="molecule type" value="Genomic_DNA"/>
</dbReference>
<proteinExistence type="predicted"/>
<dbReference type="OrthoDB" id="9757917at2"/>
<dbReference type="Proteomes" id="UP000070260">
    <property type="component" value="Chromosome"/>
</dbReference>
<feature type="domain" description="DUF2726" evidence="1">
    <location>
        <begin position="3"/>
        <end position="70"/>
    </location>
</feature>
<evidence type="ECO:0000313" key="2">
    <source>
        <dbReference type="EMBL" id="AMN34803.1"/>
    </source>
</evidence>
<dbReference type="InterPro" id="IPR024402">
    <property type="entry name" value="DUF2726"/>
</dbReference>